<evidence type="ECO:0000313" key="3">
    <source>
        <dbReference type="EMBL" id="GAA4897470.1"/>
    </source>
</evidence>
<dbReference type="SUPFAM" id="SSF52210">
    <property type="entry name" value="Succinyl-CoA synthetase domains"/>
    <property type="match status" value="2"/>
</dbReference>
<dbReference type="PANTHER" id="PTHR11117">
    <property type="entry name" value="SUCCINYL-COA LIGASE SUBUNIT ALPHA"/>
    <property type="match status" value="1"/>
</dbReference>
<protein>
    <submittedName>
        <fullName evidence="3">Acyl-CoA synthetase FdrA</fullName>
    </submittedName>
</protein>
<feature type="domain" description="ATP-citrate synthase/succinyl-CoA ligase C-terminal" evidence="1">
    <location>
        <begin position="350"/>
        <end position="506"/>
    </location>
</feature>
<name>A0ABP9FBA1_9ACTN</name>
<keyword evidence="4" id="KW-1185">Reference proteome</keyword>
<dbReference type="Pfam" id="PF02629">
    <property type="entry name" value="CoA_binding"/>
    <property type="match status" value="1"/>
</dbReference>
<organism evidence="3 4">
    <name type="scientific">Tessaracoccus lubricantis</name>
    <dbReference type="NCBI Taxonomy" id="545543"/>
    <lineage>
        <taxon>Bacteria</taxon>
        <taxon>Bacillati</taxon>
        <taxon>Actinomycetota</taxon>
        <taxon>Actinomycetes</taxon>
        <taxon>Propionibacteriales</taxon>
        <taxon>Propionibacteriaceae</taxon>
        <taxon>Tessaracoccus</taxon>
    </lineage>
</organism>
<sequence length="517" mass="54492">MTTTTLIKKNTYIDSVSLMSVSTKANALPGVQQAFTAMGTPMNKEVLEGLGLLTEDIEAATPGDLMLIAITDDGVDTDEVMGQIQELLVRKPRGDEDEEITYRTIKGAAGARKDANLAVISVNGAFAANQAHAALDAGLSVMMFSDNVTIEDELALKRKAHDKGLLMMGPDCGTAILGGVGLCFANEVRRGRIGIVGASGTGSQEMSVRIHAFGGGISHLIGTGGRDLSEAIGGIMMLDGIAALDADPGTDVLVVVSKPPARSVASKVIDALAASAKPAVVCFLGAPQDLLDEAEGKGVKAFNRTKPAAITALEASGVDTSTMNLHPLNWPLIEEVRGKLNDEQRYIRGIFAGGTLCDEAMFLAMEDFTDVYSNLRSGEFHLEAGEKSKAHTFLDFGSDEFTNGKPHPMIDPSNRIGRFLEEAADPTTGVIVLDFVLGYGANPDPVGVMLPAIKQAKEQAAAEGRHLEVLAFVLGTESDPQDFDSQVNQLTDAGVTWASSSTNTGLLAREFVKKGNN</sequence>
<evidence type="ECO:0000313" key="4">
    <source>
        <dbReference type="Proteomes" id="UP001501521"/>
    </source>
</evidence>
<dbReference type="PANTHER" id="PTHR11117:SF24">
    <property type="entry name" value="PROTEIN FDRA"/>
    <property type="match status" value="1"/>
</dbReference>
<gene>
    <name evidence="3" type="primary">fdrA</name>
    <name evidence="3" type="ORF">GCM10025789_14200</name>
</gene>
<dbReference type="RefSeq" id="WP_345581073.1">
    <property type="nucleotide sequence ID" value="NZ_BAABLV010000020.1"/>
</dbReference>
<proteinExistence type="predicted"/>
<accession>A0ABP9FBA1</accession>
<dbReference type="Gene3D" id="3.40.50.720">
    <property type="entry name" value="NAD(P)-binding Rossmann-like Domain"/>
    <property type="match status" value="1"/>
</dbReference>
<dbReference type="Pfam" id="PF00549">
    <property type="entry name" value="Ligase_CoA"/>
    <property type="match status" value="1"/>
</dbReference>
<dbReference type="Gene3D" id="3.40.50.261">
    <property type="entry name" value="Succinyl-CoA synthetase domains"/>
    <property type="match status" value="2"/>
</dbReference>
<evidence type="ECO:0000259" key="2">
    <source>
        <dbReference type="Pfam" id="PF02629"/>
    </source>
</evidence>
<dbReference type="InterPro" id="IPR003781">
    <property type="entry name" value="CoA-bd"/>
</dbReference>
<dbReference type="InterPro" id="IPR016102">
    <property type="entry name" value="Succinyl-CoA_synth-like"/>
</dbReference>
<dbReference type="InterPro" id="IPR005811">
    <property type="entry name" value="SUCC_ACL_C"/>
</dbReference>
<feature type="domain" description="CoA-binding" evidence="2">
    <location>
        <begin position="191"/>
        <end position="283"/>
    </location>
</feature>
<reference evidence="4" key="1">
    <citation type="journal article" date="2019" name="Int. J. Syst. Evol. Microbiol.">
        <title>The Global Catalogue of Microorganisms (GCM) 10K type strain sequencing project: providing services to taxonomists for standard genome sequencing and annotation.</title>
        <authorList>
            <consortium name="The Broad Institute Genomics Platform"/>
            <consortium name="The Broad Institute Genome Sequencing Center for Infectious Disease"/>
            <person name="Wu L."/>
            <person name="Ma J."/>
        </authorList>
    </citation>
    <scope>NUCLEOTIDE SEQUENCE [LARGE SCALE GENOMIC DNA]</scope>
    <source>
        <strain evidence="4">JCM 19125</strain>
    </source>
</reference>
<comment type="caution">
    <text evidence="3">The sequence shown here is derived from an EMBL/GenBank/DDBJ whole genome shotgun (WGS) entry which is preliminary data.</text>
</comment>
<dbReference type="Proteomes" id="UP001501521">
    <property type="component" value="Unassembled WGS sequence"/>
</dbReference>
<dbReference type="EMBL" id="BAABLV010000020">
    <property type="protein sequence ID" value="GAA4897470.1"/>
    <property type="molecule type" value="Genomic_DNA"/>
</dbReference>
<evidence type="ECO:0000259" key="1">
    <source>
        <dbReference type="Pfam" id="PF00549"/>
    </source>
</evidence>
<dbReference type="NCBIfam" id="NF004760">
    <property type="entry name" value="PRK06091.1"/>
    <property type="match status" value="1"/>
</dbReference>